<sequence>MSTSGYHHTLAPIVAHGFPQPISSLCFDPVADTLWVGSGNGYISAHHSVQGLRGVCFKAGDLPVLRVVADENSVKAASAGGSGVGSWVKGGMNKWFYSLRSSANETVMTFASSSTMTAVSTSGSELLLVNAMTGNFSRQSTTPSIATHLEFSHNVLLAGSADGYLRAYDPRTGLLRNGGSESTVRAHYGGIQGLQTAGNFVFTIGMSLRQSRPFPDPLVKVYDLRNMRALPPISFTASPSFINVVPNRSSTIAVTSNTGHISIVDASNLGGVSNEFYQIDDITSFVTAVAVSPTGAYIACGDADGIIHMKTQIEGDEIVPLNGFEGREVEWANPPEPLPDLEWSDSTPLNSIGLPHYSTPLLSAWSPQFSTSRTVSYPPPPKIPSQILNTMKMNDNVAYAPLPKELRGRRNMVVLEKKKMGGRFRSGRSGFGENEPETPVADDNGDDVPKIYQHVEIEYSKFGVEDFDFGFYNKTDFSGLETHILNSYTNPLLQVLHYNLPIRRLAKSHITTDCPREHCLLCELGFVVRMLEDAKGTNCQSSNFCKAVGVLAQMSNALDLVDYGREPKELDYAYMIQSFQRFLFEHLAAEGNDPSSNPVVIKGSSYEENQENPIPPPITQLVGIDAKNVVTCLHCKTTKSKDNMTHIVDLIYPRTILPNDTVPYSDFTTILRNSLLRKMTHKATCQNCGKMYSNFSTRREIATRDLPSTLAVNACVNTDDNFKYWFDHRNQTFLKPEIALRGEKDDVEDPEAAIYQLRSVIAQVVTDESSHLVAIVKVPEAEAKGNEEESPSPWYIFNDFAVRNVPEKEALSFPGRWKIPAILHFERVDKTDTLNFSQLPDSIDPSILCRETSISLNRDPKLIRHELFDFSELPTPGTVVAVDAEFVSMQQEETEYRSDGTKKVLRPARLSLARVSCLRGNGPKEGMPFIDDHIHTSEVIVDYLTEFSGIKFGDLDPLRSPHTLTPLKVVYKKLRLLVDRGCIFIGHGLSKDFRIINIFVPPEQVIDTVDLYFIRARQRRLSLRFLSWYLFREVIQTETHDSIEDAHCALKLLKKYNEFEEQGIFDQKLEEIYKEGRAYNYKPPPLPGAAPTDRQDTPPILTGSDHPSALSLSPQSSRVHYTPSSSPPISGSPPSHRVSFVPLLYNRCLYRNTFSFPHIAPDLKDRVDCERYMSLVIR</sequence>
<keyword evidence="8 9" id="KW-0269">Exonuclease</keyword>
<evidence type="ECO:0000256" key="7">
    <source>
        <dbReference type="ARBA" id="ARBA00022801"/>
    </source>
</evidence>
<dbReference type="Pfam" id="PF20770">
    <property type="entry name" value="PAN2_N"/>
    <property type="match status" value="1"/>
</dbReference>
<evidence type="ECO:0000256" key="6">
    <source>
        <dbReference type="ARBA" id="ARBA00022723"/>
    </source>
</evidence>
<dbReference type="InterPro" id="IPR036322">
    <property type="entry name" value="WD40_repeat_dom_sf"/>
</dbReference>
<keyword evidence="2 9" id="KW-0963">Cytoplasm</keyword>
<feature type="binding site" evidence="9">
    <location>
        <position position="992"/>
    </location>
    <ligand>
        <name>a divalent metal cation</name>
        <dbReference type="ChEBI" id="CHEBI:60240"/>
        <note>catalytic</note>
    </ligand>
</feature>
<evidence type="ECO:0000256" key="10">
    <source>
        <dbReference type="SAM" id="MobiDB-lite"/>
    </source>
</evidence>
<dbReference type="GO" id="GO:0000932">
    <property type="term" value="C:P-body"/>
    <property type="evidence" value="ECO:0007669"/>
    <property type="project" value="TreeGrafter"/>
</dbReference>
<proteinExistence type="inferred from homology"/>
<keyword evidence="4 9" id="KW-0507">mRNA processing</keyword>
<name>A0A9P5U899_9AGAR</name>
<dbReference type="InterPro" id="IPR012337">
    <property type="entry name" value="RNaseH-like_sf"/>
</dbReference>
<feature type="compositionally biased region" description="Low complexity" evidence="10">
    <location>
        <begin position="1123"/>
        <end position="1135"/>
    </location>
</feature>
<dbReference type="Proteomes" id="UP000772434">
    <property type="component" value="Unassembled WGS sequence"/>
</dbReference>
<dbReference type="InterPro" id="IPR015943">
    <property type="entry name" value="WD40/YVTN_repeat-like_dom_sf"/>
</dbReference>
<dbReference type="InterPro" id="IPR001680">
    <property type="entry name" value="WD40_rpt"/>
</dbReference>
<reference evidence="12" key="1">
    <citation type="submission" date="2020-11" db="EMBL/GenBank/DDBJ databases">
        <authorList>
            <consortium name="DOE Joint Genome Institute"/>
            <person name="Ahrendt S."/>
            <person name="Riley R."/>
            <person name="Andreopoulos W."/>
            <person name="Labutti K."/>
            <person name="Pangilinan J."/>
            <person name="Ruiz-Duenas F.J."/>
            <person name="Barrasa J.M."/>
            <person name="Sanchez-Garcia M."/>
            <person name="Camarero S."/>
            <person name="Miyauchi S."/>
            <person name="Serrano A."/>
            <person name="Linde D."/>
            <person name="Babiker R."/>
            <person name="Drula E."/>
            <person name="Ayuso-Fernandez I."/>
            <person name="Pacheco R."/>
            <person name="Padilla G."/>
            <person name="Ferreira P."/>
            <person name="Barriuso J."/>
            <person name="Kellner H."/>
            <person name="Castanera R."/>
            <person name="Alfaro M."/>
            <person name="Ramirez L."/>
            <person name="Pisabarro A.G."/>
            <person name="Kuo A."/>
            <person name="Tritt A."/>
            <person name="Lipzen A."/>
            <person name="He G."/>
            <person name="Yan M."/>
            <person name="Ng V."/>
            <person name="Cullen D."/>
            <person name="Martin F."/>
            <person name="Rosso M.-N."/>
            <person name="Henrissat B."/>
            <person name="Hibbett D."/>
            <person name="Martinez A.T."/>
            <person name="Grigoriev I.V."/>
        </authorList>
    </citation>
    <scope>NUCLEOTIDE SEQUENCE</scope>
    <source>
        <strain evidence="12">AH 40177</strain>
    </source>
</reference>
<dbReference type="SUPFAM" id="SSF53098">
    <property type="entry name" value="Ribonuclease H-like"/>
    <property type="match status" value="1"/>
</dbReference>
<evidence type="ECO:0000256" key="5">
    <source>
        <dbReference type="ARBA" id="ARBA00022722"/>
    </source>
</evidence>
<dbReference type="FunFam" id="3.30.420.10:FF:000028">
    <property type="entry name" value="PAN2-PAN3 deadenylation complex catalytic subunit PAN2"/>
    <property type="match status" value="1"/>
</dbReference>
<comment type="domain">
    <text evidence="9">The linker, or PAN3 interaction domain (PID), between the WD40 repeats and the pseudo-UCH domain mediates interaction with PAN3.</text>
</comment>
<feature type="binding site" evidence="9">
    <location>
        <position position="883"/>
    </location>
    <ligand>
        <name>a divalent metal cation</name>
        <dbReference type="ChEBI" id="CHEBI:60240"/>
        <note>catalytic</note>
    </ligand>
</feature>
<feature type="binding site" evidence="9">
    <location>
        <position position="1045"/>
    </location>
    <ligand>
        <name>a divalent metal cation</name>
        <dbReference type="ChEBI" id="CHEBI:60240"/>
        <note>catalytic</note>
    </ligand>
</feature>
<dbReference type="InterPro" id="IPR036397">
    <property type="entry name" value="RNaseH_sf"/>
</dbReference>
<dbReference type="GO" id="GO:0004535">
    <property type="term" value="F:poly(A)-specific ribonuclease activity"/>
    <property type="evidence" value="ECO:0007669"/>
    <property type="project" value="UniProtKB-UniRule"/>
</dbReference>
<dbReference type="EC" id="3.1.13.4" evidence="9"/>
<comment type="caution">
    <text evidence="9">Lacks conserved residue(s) required for the propagation of feature annotation.</text>
</comment>
<dbReference type="GO" id="GO:0003676">
    <property type="term" value="F:nucleic acid binding"/>
    <property type="evidence" value="ECO:0007669"/>
    <property type="project" value="InterPro"/>
</dbReference>
<comment type="similarity">
    <text evidence="9">Belongs to the peptidase C19 family. PAN2 subfamily.</text>
</comment>
<dbReference type="InterPro" id="IPR038765">
    <property type="entry name" value="Papain-like_cys_pep_sf"/>
</dbReference>
<evidence type="ECO:0000256" key="2">
    <source>
        <dbReference type="ARBA" id="ARBA00022490"/>
    </source>
</evidence>
<dbReference type="InterPro" id="IPR030843">
    <property type="entry name" value="PAN2"/>
</dbReference>
<dbReference type="CDD" id="cd06143">
    <property type="entry name" value="PAN2_exo"/>
    <property type="match status" value="1"/>
</dbReference>
<gene>
    <name evidence="9" type="primary">PAN2</name>
    <name evidence="12" type="ORF">BDP27DRAFT_1383507</name>
</gene>
<dbReference type="SUPFAM" id="SSF54001">
    <property type="entry name" value="Cysteine proteinases"/>
    <property type="match status" value="1"/>
</dbReference>
<dbReference type="InterPro" id="IPR013520">
    <property type="entry name" value="Ribonucl_H"/>
</dbReference>
<feature type="region of interest" description="Disordered" evidence="10">
    <location>
        <begin position="1082"/>
        <end position="1135"/>
    </location>
</feature>
<evidence type="ECO:0000256" key="8">
    <source>
        <dbReference type="ARBA" id="ARBA00022839"/>
    </source>
</evidence>
<evidence type="ECO:0000313" key="13">
    <source>
        <dbReference type="Proteomes" id="UP000772434"/>
    </source>
</evidence>
<feature type="compositionally biased region" description="Polar residues" evidence="10">
    <location>
        <begin position="1110"/>
        <end position="1119"/>
    </location>
</feature>
<dbReference type="AlphaFoldDB" id="A0A9P5U899"/>
<protein>
    <recommendedName>
        <fullName evidence="9">PAN2-PAN3 deadenylation complex catalytic subunit PAN2</fullName>
        <ecNumber evidence="9">3.1.13.4</ecNumber>
    </recommendedName>
    <alternativeName>
        <fullName evidence="9">PAB1P-dependent poly(A)-specific ribonuclease</fullName>
    </alternativeName>
    <alternativeName>
        <fullName evidence="9">Poly(A)-nuclease deadenylation complex subunit 2</fullName>
        <shortName evidence="9">PAN deadenylation complex subunit 2</shortName>
    </alternativeName>
</protein>
<dbReference type="GO" id="GO:0000289">
    <property type="term" value="P:nuclear-transcribed mRNA poly(A) tail shortening"/>
    <property type="evidence" value="ECO:0007669"/>
    <property type="project" value="UniProtKB-UniRule"/>
</dbReference>
<comment type="subunit">
    <text evidence="9">Forms a heterotrimer with an asymmetric homodimer of the regulatory subunit PAN3 to form the poly(A)-nuclease (PAN) deadenylation complex.</text>
</comment>
<keyword evidence="7 9" id="KW-0378">Hydrolase</keyword>
<feature type="region of interest" description="Disordered" evidence="10">
    <location>
        <begin position="425"/>
        <end position="446"/>
    </location>
</feature>
<keyword evidence="6 9" id="KW-0479">Metal-binding</keyword>
<comment type="subcellular location">
    <subcellularLocation>
        <location evidence="1 9">Cytoplasm</location>
    </subcellularLocation>
</comment>
<accession>A0A9P5U899</accession>
<keyword evidence="13" id="KW-1185">Reference proteome</keyword>
<dbReference type="Gene3D" id="3.90.70.10">
    <property type="entry name" value="Cysteine proteinases"/>
    <property type="match status" value="1"/>
</dbReference>
<dbReference type="SUPFAM" id="SSF50978">
    <property type="entry name" value="WD40 repeat-like"/>
    <property type="match status" value="1"/>
</dbReference>
<comment type="caution">
    <text evidence="12">The sequence shown here is derived from an EMBL/GenBank/DDBJ whole genome shotgun (WGS) entry which is preliminary data.</text>
</comment>
<evidence type="ECO:0000313" key="12">
    <source>
        <dbReference type="EMBL" id="KAF9068733.1"/>
    </source>
</evidence>
<comment type="catalytic activity">
    <reaction evidence="9">
        <text>Exonucleolytic cleavage of poly(A) to 5'-AMP.</text>
        <dbReference type="EC" id="3.1.13.4"/>
    </reaction>
</comment>
<dbReference type="InterPro" id="IPR028881">
    <property type="entry name" value="PAN2_UCH_dom"/>
</dbReference>
<organism evidence="12 13">
    <name type="scientific">Rhodocollybia butyracea</name>
    <dbReference type="NCBI Taxonomy" id="206335"/>
    <lineage>
        <taxon>Eukaryota</taxon>
        <taxon>Fungi</taxon>
        <taxon>Dikarya</taxon>
        <taxon>Basidiomycota</taxon>
        <taxon>Agaricomycotina</taxon>
        <taxon>Agaricomycetes</taxon>
        <taxon>Agaricomycetidae</taxon>
        <taxon>Agaricales</taxon>
        <taxon>Marasmiineae</taxon>
        <taxon>Omphalotaceae</taxon>
        <taxon>Rhodocollybia</taxon>
    </lineage>
</organism>
<feature type="domain" description="USP" evidence="11">
    <location>
        <begin position="478"/>
        <end position="828"/>
    </location>
</feature>
<evidence type="ECO:0000256" key="3">
    <source>
        <dbReference type="ARBA" id="ARBA00022574"/>
    </source>
</evidence>
<dbReference type="EMBL" id="JADNRY010000058">
    <property type="protein sequence ID" value="KAF9068733.1"/>
    <property type="molecule type" value="Genomic_DNA"/>
</dbReference>
<dbReference type="PROSITE" id="PS50235">
    <property type="entry name" value="USP_3"/>
    <property type="match status" value="1"/>
</dbReference>
<dbReference type="Pfam" id="PF00929">
    <property type="entry name" value="RNase_T"/>
    <property type="match status" value="1"/>
</dbReference>
<dbReference type="OrthoDB" id="16516at2759"/>
<dbReference type="Gene3D" id="2.130.10.10">
    <property type="entry name" value="YVTN repeat-like/Quinoprotein amine dehydrogenase"/>
    <property type="match status" value="1"/>
</dbReference>
<dbReference type="InterPro" id="IPR050785">
    <property type="entry name" value="PAN2-PAN3_catalytic_subunit"/>
</dbReference>
<evidence type="ECO:0000256" key="1">
    <source>
        <dbReference type="ARBA" id="ARBA00004496"/>
    </source>
</evidence>
<keyword evidence="5 9" id="KW-0540">Nuclease</keyword>
<dbReference type="HAMAP" id="MF_03182">
    <property type="entry name" value="PAN2"/>
    <property type="match status" value="1"/>
</dbReference>
<dbReference type="GO" id="GO:0031251">
    <property type="term" value="C:PAN complex"/>
    <property type="evidence" value="ECO:0007669"/>
    <property type="project" value="UniProtKB-UniRule"/>
</dbReference>
<dbReference type="Gene3D" id="3.30.420.10">
    <property type="entry name" value="Ribonuclease H-like superfamily/Ribonuclease H"/>
    <property type="match status" value="1"/>
</dbReference>
<comment type="activity regulation">
    <text evidence="9">Positively regulated by the regulatory subunit PAN3.</text>
</comment>
<dbReference type="InterPro" id="IPR048841">
    <property type="entry name" value="PAN2_N"/>
</dbReference>
<comment type="function">
    <text evidence="9">Catalytic subunit of the poly(A)-nuclease (PAN) deadenylation complex, one of two cytoplasmic mRNA deadenylases involved in mRNA turnover. PAN specifically shortens poly(A) tails of RNA and the activity is stimulated by poly(A)-binding protein PAB1. PAN deadenylation is followed by rapid degradation of the shortened mRNA tails by the CCR4-NOT complex. Deadenylated mRNAs are then degraded by two alternative mechanisms, namely exosome-mediated 3'-5' exonucleolytic degradation, or deadenlyation-dependent mRNA decaping and subsequent 5'-3' exonucleolytic degradation by XRN1. May also be involved in post-transcriptional maturation of mRNA poly(A) tails.</text>
</comment>
<evidence type="ECO:0000259" key="11">
    <source>
        <dbReference type="PROSITE" id="PS50235"/>
    </source>
</evidence>
<dbReference type="PANTHER" id="PTHR15728">
    <property type="entry name" value="DEADENYLATION COMPLEX CATALYTIC SUBUNIT PAN2"/>
    <property type="match status" value="1"/>
</dbReference>
<dbReference type="PANTHER" id="PTHR15728:SF0">
    <property type="entry name" value="PAN2-PAN3 DEADENYLATION COMPLEX CATALYTIC SUBUNIT PAN2"/>
    <property type="match status" value="1"/>
</dbReference>
<dbReference type="SMART" id="SM00479">
    <property type="entry name" value="EXOIII"/>
    <property type="match status" value="1"/>
</dbReference>
<dbReference type="GO" id="GO:0006397">
    <property type="term" value="P:mRNA processing"/>
    <property type="evidence" value="ECO:0007669"/>
    <property type="project" value="UniProtKB-KW"/>
</dbReference>
<dbReference type="InterPro" id="IPR028889">
    <property type="entry name" value="USP"/>
</dbReference>
<dbReference type="Pfam" id="PF13423">
    <property type="entry name" value="UCH_1"/>
    <property type="match status" value="1"/>
</dbReference>
<dbReference type="SMART" id="SM00320">
    <property type="entry name" value="WD40"/>
    <property type="match status" value="3"/>
</dbReference>
<keyword evidence="3" id="KW-0853">WD repeat</keyword>
<dbReference type="GO" id="GO:0046872">
    <property type="term" value="F:metal ion binding"/>
    <property type="evidence" value="ECO:0007669"/>
    <property type="project" value="UniProtKB-KW"/>
</dbReference>
<evidence type="ECO:0000256" key="9">
    <source>
        <dbReference type="HAMAP-Rule" id="MF_03182"/>
    </source>
</evidence>
<feature type="binding site" evidence="9">
    <location>
        <position position="885"/>
    </location>
    <ligand>
        <name>a divalent metal cation</name>
        <dbReference type="ChEBI" id="CHEBI:60240"/>
        <note>catalytic</note>
    </ligand>
</feature>
<comment type="domain">
    <text evidence="9">Contains a pseudo-UCH domain. This ubiquitin C-terminal hydrolase (UCH)-like or ubiquitin specific protease (USP)-like domain is predicted to be catalytically inactive because it lacks the active site catalytic triad characteristic of thiol proteases, with residues at the equivalent structural positions that are incompatible with catalysis, and it cannot bind ubiquitin. It functions as a structural scaffold for intra- and intermolecular interactions in the complex.</text>
</comment>
<evidence type="ECO:0000256" key="4">
    <source>
        <dbReference type="ARBA" id="ARBA00022664"/>
    </source>
</evidence>
<comment type="cofactor">
    <cofactor evidence="9">
        <name>a divalent metal cation</name>
        <dbReference type="ChEBI" id="CHEBI:60240"/>
    </cofactor>
    <text evidence="9">Binds 2 metal cations per subunit in the catalytic exonuclease domain.</text>
</comment>